<dbReference type="Proteomes" id="UP000319619">
    <property type="component" value="Unassembled WGS sequence"/>
</dbReference>
<evidence type="ECO:0000259" key="3">
    <source>
        <dbReference type="Pfam" id="PF03435"/>
    </source>
</evidence>
<protein>
    <submittedName>
        <fullName evidence="5">Saccharopine dehydrogenase</fullName>
    </submittedName>
</protein>
<keyword evidence="1" id="KW-0521">NADP</keyword>
<evidence type="ECO:0000313" key="5">
    <source>
        <dbReference type="EMBL" id="TKJ41263.1"/>
    </source>
</evidence>
<dbReference type="GO" id="GO:0005737">
    <property type="term" value="C:cytoplasm"/>
    <property type="evidence" value="ECO:0007669"/>
    <property type="project" value="TreeGrafter"/>
</dbReference>
<dbReference type="Pfam" id="PF16653">
    <property type="entry name" value="Sacchrp_dh_C"/>
    <property type="match status" value="1"/>
</dbReference>
<keyword evidence="2" id="KW-0560">Oxidoreductase</keyword>
<feature type="domain" description="Saccharopine dehydrogenase-like C-terminal" evidence="4">
    <location>
        <begin position="122"/>
        <end position="430"/>
    </location>
</feature>
<dbReference type="AlphaFoldDB" id="A0A532V252"/>
<dbReference type="Gene3D" id="3.40.50.720">
    <property type="entry name" value="NAD(P)-binding Rossmann-like Domain"/>
    <property type="match status" value="1"/>
</dbReference>
<dbReference type="EMBL" id="NJBN01000003">
    <property type="protein sequence ID" value="TKJ41263.1"/>
    <property type="molecule type" value="Genomic_DNA"/>
</dbReference>
<dbReference type="InterPro" id="IPR036291">
    <property type="entry name" value="NAD(P)-bd_dom_sf"/>
</dbReference>
<name>A0A532V252_UNCL8</name>
<proteinExistence type="predicted"/>
<dbReference type="PANTHER" id="PTHR11133">
    <property type="entry name" value="SACCHAROPINE DEHYDROGENASE"/>
    <property type="match status" value="1"/>
</dbReference>
<evidence type="ECO:0000259" key="4">
    <source>
        <dbReference type="Pfam" id="PF16653"/>
    </source>
</evidence>
<evidence type="ECO:0000256" key="2">
    <source>
        <dbReference type="ARBA" id="ARBA00023002"/>
    </source>
</evidence>
<dbReference type="InterPro" id="IPR005097">
    <property type="entry name" value="Sacchrp_dh_NADP-bd"/>
</dbReference>
<organism evidence="5 6">
    <name type="scientific">candidate division LCP-89 bacterium B3_LCP</name>
    <dbReference type="NCBI Taxonomy" id="2012998"/>
    <lineage>
        <taxon>Bacteria</taxon>
        <taxon>Pseudomonadati</taxon>
        <taxon>Bacteria division LCP-89</taxon>
    </lineage>
</organism>
<dbReference type="Gene3D" id="3.30.360.10">
    <property type="entry name" value="Dihydrodipicolinate Reductase, domain 2"/>
    <property type="match status" value="1"/>
</dbReference>
<reference evidence="5 6" key="1">
    <citation type="submission" date="2017-06" db="EMBL/GenBank/DDBJ databases">
        <title>Novel microbial phyla capable of carbon fixation and sulfur reduction in deep-sea sediments.</title>
        <authorList>
            <person name="Huang J."/>
            <person name="Baker B."/>
            <person name="Wang Y."/>
        </authorList>
    </citation>
    <scope>NUCLEOTIDE SEQUENCE [LARGE SCALE GENOMIC DNA]</scope>
    <source>
        <strain evidence="5">B3_LCP</strain>
    </source>
</reference>
<evidence type="ECO:0000256" key="1">
    <source>
        <dbReference type="ARBA" id="ARBA00022857"/>
    </source>
</evidence>
<dbReference type="PANTHER" id="PTHR11133:SF22">
    <property type="entry name" value="ALPHA-AMINOADIPIC SEMIALDEHYDE SYNTHASE, MITOCHONDRIAL"/>
    <property type="match status" value="1"/>
</dbReference>
<dbReference type="GO" id="GO:0019878">
    <property type="term" value="P:lysine biosynthetic process via aminoadipic acid"/>
    <property type="evidence" value="ECO:0007669"/>
    <property type="project" value="TreeGrafter"/>
</dbReference>
<dbReference type="SUPFAM" id="SSF55347">
    <property type="entry name" value="Glyceraldehyde-3-phosphate dehydrogenase-like, C-terminal domain"/>
    <property type="match status" value="1"/>
</dbReference>
<dbReference type="InterPro" id="IPR051168">
    <property type="entry name" value="AASS"/>
</dbReference>
<dbReference type="SUPFAM" id="SSF51735">
    <property type="entry name" value="NAD(P)-binding Rossmann-fold domains"/>
    <property type="match status" value="1"/>
</dbReference>
<evidence type="ECO:0000313" key="6">
    <source>
        <dbReference type="Proteomes" id="UP000319619"/>
    </source>
</evidence>
<accession>A0A532V252</accession>
<dbReference type="FunFam" id="3.30.360.10:FF:000008">
    <property type="entry name" value="Alpha-aminoadipic semialdehyde synthase, mitochondrial"/>
    <property type="match status" value="1"/>
</dbReference>
<dbReference type="Gene3D" id="1.10.1870.10">
    <property type="entry name" value="Domain 3, Saccharopine reductase"/>
    <property type="match status" value="1"/>
</dbReference>
<comment type="caution">
    <text evidence="5">The sequence shown here is derived from an EMBL/GenBank/DDBJ whole genome shotgun (WGS) entry which is preliminary data.</text>
</comment>
<dbReference type="Pfam" id="PF03435">
    <property type="entry name" value="Sacchrp_dh_NADP"/>
    <property type="match status" value="1"/>
</dbReference>
<dbReference type="GO" id="GO:0004753">
    <property type="term" value="F:saccharopine dehydrogenase activity"/>
    <property type="evidence" value="ECO:0007669"/>
    <property type="project" value="TreeGrafter"/>
</dbReference>
<feature type="domain" description="Saccharopine dehydrogenase NADP binding" evidence="3">
    <location>
        <begin position="4"/>
        <end position="118"/>
    </location>
</feature>
<sequence length="439" mass="48271">MKSVLVLGAGLVTKPLVQYLLKYNFKVRVASRTVSKAEKLIDGHSNGEAIQWTVDREDELKRMIGDSDLTISLLPAAHHPVVAEMCIQLGKDMATTSYVGPAMKALDEPAKRAGVVILNESGVDPGIDHMSAMRIIHAVQKKGGKVVSFMSYCGGLPASEANTNPYGYKFSWSPKGVLLAGKNDGRYRKDGEEISVPGEELFSHYWHIDIPTIGELEAYPNRDSLGYIELYGLTGIPTMYRGTLRYKGWCDTLKATADIGYFDDAEKDWRGKTFADLGWELVGKPPSGDLRAAFADKLNIAADSFILDRFDWLGFFSDEAIAIDEGGTIDVLTARMLEKMPYGPGERDMIALYHNFLAEYPDGRKEEITSTLIDYGIPDGDSSMSRTVSLPAAVGARLILDGKFKQPGVWVPVIPELYNPVLDELETLGIKCEEASKAL</sequence>
<gene>
    <name evidence="5" type="ORF">CEE37_06240</name>
</gene>
<dbReference type="InterPro" id="IPR032095">
    <property type="entry name" value="Sacchrp_dh-like_C"/>
</dbReference>